<evidence type="ECO:0000313" key="1">
    <source>
        <dbReference type="EMBL" id="KGF32941.1"/>
    </source>
</evidence>
<evidence type="ECO:0000313" key="2">
    <source>
        <dbReference type="Proteomes" id="UP000029556"/>
    </source>
</evidence>
<dbReference type="AlphaFoldDB" id="A0A095ZEY9"/>
<dbReference type="Proteomes" id="UP000029556">
    <property type="component" value="Unassembled WGS sequence"/>
</dbReference>
<reference evidence="1 2" key="1">
    <citation type="submission" date="2014-07" db="EMBL/GenBank/DDBJ databases">
        <authorList>
            <person name="McCorrison J."/>
            <person name="Sanka R."/>
            <person name="Torralba M."/>
            <person name="Gillis M."/>
            <person name="Haft D.H."/>
            <person name="Methe B."/>
            <person name="Sutton G."/>
            <person name="Nelson K.E."/>
        </authorList>
    </citation>
    <scope>NUCLEOTIDE SEQUENCE [LARGE SCALE GENOMIC DNA]</scope>
    <source>
        <strain evidence="1 2">DNF00853</strain>
    </source>
</reference>
<dbReference type="EMBL" id="JRNN01000096">
    <property type="protein sequence ID" value="KGF32941.1"/>
    <property type="molecule type" value="Genomic_DNA"/>
</dbReference>
<dbReference type="OrthoDB" id="997729at2"/>
<organism evidence="1 2">
    <name type="scientific">Hoylesella buccalis DNF00853</name>
    <dbReference type="NCBI Taxonomy" id="1401074"/>
    <lineage>
        <taxon>Bacteria</taxon>
        <taxon>Pseudomonadati</taxon>
        <taxon>Bacteroidota</taxon>
        <taxon>Bacteroidia</taxon>
        <taxon>Bacteroidales</taxon>
        <taxon>Prevotellaceae</taxon>
        <taxon>Hoylesella</taxon>
    </lineage>
</organism>
<accession>A0A095ZEY9</accession>
<name>A0A095ZEY9_9BACT</name>
<dbReference type="RefSeq" id="WP_036875013.1">
    <property type="nucleotide sequence ID" value="NZ_JRNN01000096.1"/>
</dbReference>
<sequence>MIGELLINGKDAYNEFGVNMGDKFLDILGDKAGLKEYITNNDRTKDGIEYCKSIPKMNERTVTLTFTLMGDNQADFISKKDLFYEELSKGDVVLSVPKNSTKVYHLKFKDTTGMYAQNVERTFCKVGVKFIEPNPRNRK</sequence>
<gene>
    <name evidence="1" type="ORF">HMPREF2137_12475</name>
</gene>
<proteinExistence type="predicted"/>
<comment type="caution">
    <text evidence="1">The sequence shown here is derived from an EMBL/GenBank/DDBJ whole genome shotgun (WGS) entry which is preliminary data.</text>
</comment>
<protein>
    <submittedName>
        <fullName evidence="1">Uncharacterized protein</fullName>
    </submittedName>
</protein>